<dbReference type="GO" id="GO:0016791">
    <property type="term" value="F:phosphatase activity"/>
    <property type="evidence" value="ECO:0007669"/>
    <property type="project" value="UniProtKB-ARBA"/>
</dbReference>
<dbReference type="Pfam" id="PF08282">
    <property type="entry name" value="Hydrolase_3"/>
    <property type="match status" value="1"/>
</dbReference>
<dbReference type="Gene3D" id="3.40.50.1000">
    <property type="entry name" value="HAD superfamily/HAD-like"/>
    <property type="match status" value="1"/>
</dbReference>
<dbReference type="Proteomes" id="UP000034701">
    <property type="component" value="Unassembled WGS sequence"/>
</dbReference>
<dbReference type="NCBIfam" id="TIGR01484">
    <property type="entry name" value="HAD-SF-IIB"/>
    <property type="match status" value="1"/>
</dbReference>
<dbReference type="EMBL" id="LBTA01000064">
    <property type="protein sequence ID" value="KKQ28956.1"/>
    <property type="molecule type" value="Genomic_DNA"/>
</dbReference>
<organism evidence="1 2">
    <name type="scientific">Candidatus Nomurabacteria bacterium GW2011_GWA1_37_20</name>
    <dbReference type="NCBI Taxonomy" id="1618729"/>
    <lineage>
        <taxon>Bacteria</taxon>
        <taxon>Candidatus Nomuraibacteriota</taxon>
    </lineage>
</organism>
<dbReference type="SUPFAM" id="SSF56784">
    <property type="entry name" value="HAD-like"/>
    <property type="match status" value="1"/>
</dbReference>
<dbReference type="InterPro" id="IPR036412">
    <property type="entry name" value="HAD-like_sf"/>
</dbReference>
<protein>
    <submittedName>
        <fullName evidence="1">Phosphomannomutase</fullName>
    </submittedName>
</protein>
<reference evidence="1 2" key="1">
    <citation type="journal article" date="2015" name="Nature">
        <title>rRNA introns, odd ribosomes, and small enigmatic genomes across a large radiation of phyla.</title>
        <authorList>
            <person name="Brown C.T."/>
            <person name="Hug L.A."/>
            <person name="Thomas B.C."/>
            <person name="Sharon I."/>
            <person name="Castelle C.J."/>
            <person name="Singh A."/>
            <person name="Wilkins M.J."/>
            <person name="Williams K.H."/>
            <person name="Banfield J.F."/>
        </authorList>
    </citation>
    <scope>NUCLEOTIDE SEQUENCE [LARGE SCALE GENOMIC DNA]</scope>
</reference>
<dbReference type="PATRIC" id="fig|1618729.3.peg.671"/>
<evidence type="ECO:0000313" key="2">
    <source>
        <dbReference type="Proteomes" id="UP000034701"/>
    </source>
</evidence>
<dbReference type="Gene3D" id="3.30.1240.20">
    <property type="match status" value="1"/>
</dbReference>
<dbReference type="InterPro" id="IPR043169">
    <property type="entry name" value="PMM_cap"/>
</dbReference>
<gene>
    <name evidence="1" type="ORF">US45_C0064G0005</name>
</gene>
<accession>A0A0G0JLK4</accession>
<dbReference type="InterPro" id="IPR023214">
    <property type="entry name" value="HAD_sf"/>
</dbReference>
<comment type="caution">
    <text evidence="1">The sequence shown here is derived from an EMBL/GenBank/DDBJ whole genome shotgun (WGS) entry which is preliminary data.</text>
</comment>
<name>A0A0G0JLK4_9BACT</name>
<evidence type="ECO:0000313" key="1">
    <source>
        <dbReference type="EMBL" id="KKQ28956.1"/>
    </source>
</evidence>
<proteinExistence type="predicted"/>
<dbReference type="AlphaFoldDB" id="A0A0G0JLK4"/>
<dbReference type="InterPro" id="IPR006379">
    <property type="entry name" value="HAD-SF_hydro_IIB"/>
</dbReference>
<sequence>MRMKNKIFSFENFRQKDLFVFDLDGTLIETKSPMDSEMLGLIAKLLEVKKVAVIGGGKYGVFQELFLRRLKCRKELLKNLFLFPATSTTFYKYNHGWKKIYSLSLSPAEITKTKKAFQDVFKEIGYKHPKKTYGKIIENRKTQVAFSVYGQDLVKKLGAKGVKMKKEWLRDNLPTKMKIAKLVAKRLSDLEVRAAGFTTIDVTKRGIDKAYGIGQIKKYLKIPVSKMFFIGDAIFPGGNDYAVVRTGVNYKSVSNLNETKNIIRKIL</sequence>